<dbReference type="InterPro" id="IPR010285">
    <property type="entry name" value="DNA_helicase_pif1-like_DEAD"/>
</dbReference>
<dbReference type="GO" id="GO:0000723">
    <property type="term" value="P:telomere maintenance"/>
    <property type="evidence" value="ECO:0007669"/>
    <property type="project" value="InterPro"/>
</dbReference>
<keyword evidence="1" id="KW-0227">DNA damage</keyword>
<protein>
    <recommendedName>
        <fullName evidence="1">ATP-dependent DNA helicase</fullName>
        <ecNumber evidence="1">5.6.2.3</ecNumber>
    </recommendedName>
</protein>
<evidence type="ECO:0000313" key="4">
    <source>
        <dbReference type="EMBL" id="EGR50528.1"/>
    </source>
</evidence>
<feature type="domain" description="AAA+ ATPase" evidence="3">
    <location>
        <begin position="91"/>
        <end position="253"/>
    </location>
</feature>
<dbReference type="Proteomes" id="UP000008984">
    <property type="component" value="Unassembled WGS sequence"/>
</dbReference>
<dbReference type="InterPro" id="IPR027417">
    <property type="entry name" value="P-loop_NTPase"/>
</dbReference>
<dbReference type="Pfam" id="PF05970">
    <property type="entry name" value="PIF1"/>
    <property type="match status" value="1"/>
</dbReference>
<proteinExistence type="inferred from homology"/>
<organism evidence="5">
    <name type="scientific">Hypocrea jecorina (strain QM6a)</name>
    <name type="common">Trichoderma reesei</name>
    <dbReference type="NCBI Taxonomy" id="431241"/>
    <lineage>
        <taxon>Eukaryota</taxon>
        <taxon>Fungi</taxon>
        <taxon>Dikarya</taxon>
        <taxon>Ascomycota</taxon>
        <taxon>Pezizomycotina</taxon>
        <taxon>Sordariomycetes</taxon>
        <taxon>Hypocreomycetidae</taxon>
        <taxon>Hypocreales</taxon>
        <taxon>Hypocreaceae</taxon>
        <taxon>Trichoderma</taxon>
    </lineage>
</organism>
<dbReference type="InterPro" id="IPR051055">
    <property type="entry name" value="PIF1_helicase"/>
</dbReference>
<keyword evidence="1" id="KW-0234">DNA repair</keyword>
<feature type="compositionally biased region" description="Acidic residues" evidence="2">
    <location>
        <begin position="12"/>
        <end position="54"/>
    </location>
</feature>
<dbReference type="STRING" id="431241.G0REQ4"/>
<dbReference type="HOGENOM" id="CLU_001613_7_4_1"/>
<name>G0REQ4_HYPJQ</name>
<comment type="cofactor">
    <cofactor evidence="1">
        <name>Mg(2+)</name>
        <dbReference type="ChEBI" id="CHEBI:18420"/>
    </cofactor>
</comment>
<keyword evidence="1" id="KW-0547">Nucleotide-binding</keyword>
<dbReference type="EC" id="5.6.2.3" evidence="1"/>
<accession>G0REQ4</accession>
<dbReference type="RefSeq" id="XP_006963998.1">
    <property type="nucleotide sequence ID" value="XM_006963936.2"/>
</dbReference>
<dbReference type="EMBL" id="GL985060">
    <property type="protein sequence ID" value="EGR50528.1"/>
    <property type="molecule type" value="Genomic_DNA"/>
</dbReference>
<comment type="similarity">
    <text evidence="1">Belongs to the helicase family.</text>
</comment>
<dbReference type="Gene3D" id="3.40.50.300">
    <property type="entry name" value="P-loop containing nucleotide triphosphate hydrolases"/>
    <property type="match status" value="1"/>
</dbReference>
<dbReference type="SUPFAM" id="SSF52540">
    <property type="entry name" value="P-loop containing nucleoside triphosphate hydrolases"/>
    <property type="match status" value="2"/>
</dbReference>
<keyword evidence="1" id="KW-0347">Helicase</keyword>
<dbReference type="GO" id="GO:0005524">
    <property type="term" value="F:ATP binding"/>
    <property type="evidence" value="ECO:0007669"/>
    <property type="project" value="UniProtKB-KW"/>
</dbReference>
<reference evidence="4 5" key="1">
    <citation type="journal article" date="2008" name="Nat. Biotechnol.">
        <title>Genome sequencing and analysis of the biomass-degrading fungus Trichoderma reesei (syn. Hypocrea jecorina).</title>
        <authorList>
            <person name="Martinez D."/>
            <person name="Berka R.M."/>
            <person name="Henrissat B."/>
            <person name="Saloheimo M."/>
            <person name="Arvas M."/>
            <person name="Baker S.E."/>
            <person name="Chapman J."/>
            <person name="Chertkov O."/>
            <person name="Coutinho P.M."/>
            <person name="Cullen D."/>
            <person name="Danchin E.G."/>
            <person name="Grigoriev I.V."/>
            <person name="Harris P."/>
            <person name="Jackson M."/>
            <person name="Kubicek C.P."/>
            <person name="Han C.S."/>
            <person name="Ho I."/>
            <person name="Larrondo L.F."/>
            <person name="de Leon A.L."/>
            <person name="Magnuson J.K."/>
            <person name="Merino S."/>
            <person name="Misra M."/>
            <person name="Nelson B."/>
            <person name="Putnam N."/>
            <person name="Robbertse B."/>
            <person name="Salamov A.A."/>
            <person name="Schmoll M."/>
            <person name="Terry A."/>
            <person name="Thayer N."/>
            <person name="Westerholm-Parvinen A."/>
            <person name="Schoch C.L."/>
            <person name="Yao J."/>
            <person name="Barabote R."/>
            <person name="Nelson M.A."/>
            <person name="Detter C."/>
            <person name="Bruce D."/>
            <person name="Kuske C.R."/>
            <person name="Xie G."/>
            <person name="Richardson P."/>
            <person name="Rokhsar D.S."/>
            <person name="Lucas S.M."/>
            <person name="Rubin E.M."/>
            <person name="Dunn-Coleman N."/>
            <person name="Ward M."/>
            <person name="Brettin T.S."/>
        </authorList>
    </citation>
    <scope>NUCLEOTIDE SEQUENCE [LARGE SCALE GENOMIC DNA]</scope>
    <source>
        <strain evidence="4 5">QM6a</strain>
    </source>
</reference>
<sequence length="570" mass="64979">MNSSLAGRVDDIAIDDDDEAEDFILIDVSDEEEEEEEEEEEIPDSQESTPEPDEPILGISHVNIARASTTPSSTGPPLCKEQLDLLHLIVSGRNVFFTGSAGCGKSTILKAAVKMLRDMGKIVHVVAPTGRAALQVDGMSTWSYMGWTPDYHKFAMDKLISKGFRTHIMRRLRTTEVLIIDEISMVENHHLERINNCMKAVLCWKEYRTERDDWEAMSSIDAFGGVQVIVTGDFCQLPPVKPFDFCMQCGKELIADKDGAEFNCEENHGPFPETDKWAFKSKAWEEAKFAHVNLKEIHRQKDEHFIRMLQKCRLGISFSPQEMHTLMEHPCKVHKATKLLCTRKEVARVNQVNFDKLNTPIWEYHALDGFIARQEKHKQLSQYYERFHDETLVACKDNRLDRRVRLRPGMLVILQVNLDIRGGLVNGSQGIVCGYEDFNSKSLPIAAKGKKADSIPPHQRITGEYAEFRERQIESFMIQHQHHPTLWPKVHFHNGQKRVIYPTCVVNSVGDKEPYSLLHRTQIPLMPGWAMSVHRSQGMTLDRVVVDLSNAFEEGQVEVWDKATLASNTA</sequence>
<dbReference type="GO" id="GO:0043139">
    <property type="term" value="F:5'-3' DNA helicase activity"/>
    <property type="evidence" value="ECO:0007669"/>
    <property type="project" value="UniProtKB-EC"/>
</dbReference>
<comment type="catalytic activity">
    <reaction evidence="1">
        <text>ATP + H2O = ADP + phosphate + H(+)</text>
        <dbReference type="Rhea" id="RHEA:13065"/>
        <dbReference type="ChEBI" id="CHEBI:15377"/>
        <dbReference type="ChEBI" id="CHEBI:15378"/>
        <dbReference type="ChEBI" id="CHEBI:30616"/>
        <dbReference type="ChEBI" id="CHEBI:43474"/>
        <dbReference type="ChEBI" id="CHEBI:456216"/>
        <dbReference type="EC" id="5.6.2.3"/>
    </reaction>
</comment>
<dbReference type="OrthoDB" id="432234at2759"/>
<dbReference type="KEGG" id="tre:TRIREDRAFT_73099"/>
<evidence type="ECO:0000259" key="3">
    <source>
        <dbReference type="SMART" id="SM00382"/>
    </source>
</evidence>
<evidence type="ECO:0000256" key="1">
    <source>
        <dbReference type="RuleBase" id="RU363044"/>
    </source>
</evidence>
<keyword evidence="1" id="KW-0378">Hydrolase</keyword>
<feature type="non-terminal residue" evidence="4">
    <location>
        <position position="570"/>
    </location>
</feature>
<dbReference type="InterPro" id="IPR003593">
    <property type="entry name" value="AAA+_ATPase"/>
</dbReference>
<dbReference type="GO" id="GO:0006310">
    <property type="term" value="P:DNA recombination"/>
    <property type="evidence" value="ECO:0007669"/>
    <property type="project" value="UniProtKB-KW"/>
</dbReference>
<dbReference type="AlphaFoldDB" id="G0REQ4"/>
<dbReference type="GeneID" id="18488180"/>
<keyword evidence="1" id="KW-0067">ATP-binding</keyword>
<feature type="region of interest" description="Disordered" evidence="2">
    <location>
        <begin position="1"/>
        <end position="56"/>
    </location>
</feature>
<keyword evidence="5" id="KW-1185">Reference proteome</keyword>
<keyword evidence="1" id="KW-0233">DNA recombination</keyword>
<dbReference type="CDD" id="cd18809">
    <property type="entry name" value="SF1_C_RecD"/>
    <property type="match status" value="1"/>
</dbReference>
<gene>
    <name evidence="4" type="ORF">TRIREDRAFT_73099</name>
</gene>
<dbReference type="PANTHER" id="PTHR47642">
    <property type="entry name" value="ATP-DEPENDENT DNA HELICASE"/>
    <property type="match status" value="1"/>
</dbReference>
<dbReference type="VEuPathDB" id="FungiDB:TRIREDRAFT_73099"/>
<dbReference type="GO" id="GO:0016887">
    <property type="term" value="F:ATP hydrolysis activity"/>
    <property type="evidence" value="ECO:0007669"/>
    <property type="project" value="RHEA"/>
</dbReference>
<evidence type="ECO:0000313" key="5">
    <source>
        <dbReference type="Proteomes" id="UP000008984"/>
    </source>
</evidence>
<dbReference type="GO" id="GO:0006281">
    <property type="term" value="P:DNA repair"/>
    <property type="evidence" value="ECO:0007669"/>
    <property type="project" value="UniProtKB-KW"/>
</dbReference>
<dbReference type="PANTHER" id="PTHR47642:SF5">
    <property type="entry name" value="ATP-DEPENDENT DNA HELICASE"/>
    <property type="match status" value="1"/>
</dbReference>
<evidence type="ECO:0000256" key="2">
    <source>
        <dbReference type="SAM" id="MobiDB-lite"/>
    </source>
</evidence>
<dbReference type="eggNOG" id="KOG0987">
    <property type="taxonomic scope" value="Eukaryota"/>
</dbReference>
<dbReference type="SMART" id="SM00382">
    <property type="entry name" value="AAA"/>
    <property type="match status" value="1"/>
</dbReference>